<keyword evidence="6 9" id="KW-0456">Lyase</keyword>
<dbReference type="SUPFAM" id="SSF51366">
    <property type="entry name" value="Ribulose-phoshate binding barrel"/>
    <property type="match status" value="1"/>
</dbReference>
<dbReference type="InterPro" id="IPR013785">
    <property type="entry name" value="Aldolase_TIM"/>
</dbReference>
<feature type="active site" evidence="9">
    <location>
        <position position="130"/>
    </location>
</feature>
<dbReference type="HAMAP" id="MF_01013">
    <property type="entry name" value="HisF"/>
    <property type="match status" value="1"/>
</dbReference>
<accession>A0ABW8TCY8</accession>
<keyword evidence="5 9" id="KW-0368">Histidine biosynthesis</keyword>
<dbReference type="InterPro" id="IPR004651">
    <property type="entry name" value="HisF"/>
</dbReference>
<comment type="similarity">
    <text evidence="2 9 10">Belongs to the HisA/HisF family.</text>
</comment>
<dbReference type="NCBIfam" id="TIGR00735">
    <property type="entry name" value="hisF"/>
    <property type="match status" value="1"/>
</dbReference>
<dbReference type="InterPro" id="IPR050064">
    <property type="entry name" value="IGPS_HisA/HisF"/>
</dbReference>
<dbReference type="GO" id="GO:0016829">
    <property type="term" value="F:lyase activity"/>
    <property type="evidence" value="ECO:0007669"/>
    <property type="project" value="UniProtKB-KW"/>
</dbReference>
<comment type="caution">
    <text evidence="11">The sequence shown here is derived from an EMBL/GenBank/DDBJ whole genome shotgun (WGS) entry which is preliminary data.</text>
</comment>
<feature type="active site" evidence="9">
    <location>
        <position position="11"/>
    </location>
</feature>
<dbReference type="InterPro" id="IPR011060">
    <property type="entry name" value="RibuloseP-bd_barrel"/>
</dbReference>
<dbReference type="PANTHER" id="PTHR21235:SF2">
    <property type="entry name" value="IMIDAZOLE GLYCEROL PHOSPHATE SYNTHASE HISHF"/>
    <property type="match status" value="1"/>
</dbReference>
<evidence type="ECO:0000313" key="11">
    <source>
        <dbReference type="EMBL" id="MFL0250371.1"/>
    </source>
</evidence>
<reference evidence="11 12" key="1">
    <citation type="submission" date="2024-11" db="EMBL/GenBank/DDBJ databases">
        <authorList>
            <person name="Heng Y.C."/>
            <person name="Lim A.C.H."/>
            <person name="Lee J.K.Y."/>
            <person name="Kittelmann S."/>
        </authorList>
    </citation>
    <scope>NUCLEOTIDE SEQUENCE [LARGE SCALE GENOMIC DNA]</scope>
    <source>
        <strain evidence="11 12">WILCCON 0114</strain>
    </source>
</reference>
<dbReference type="InterPro" id="IPR006062">
    <property type="entry name" value="His_biosynth"/>
</dbReference>
<evidence type="ECO:0000256" key="7">
    <source>
        <dbReference type="ARBA" id="ARBA00025475"/>
    </source>
</evidence>
<comment type="subunit">
    <text evidence="3 9">Heterodimer of HisH and HisF.</text>
</comment>
<dbReference type="EMBL" id="JBJIAA010000006">
    <property type="protein sequence ID" value="MFL0250371.1"/>
    <property type="molecule type" value="Genomic_DNA"/>
</dbReference>
<dbReference type="EC" id="4.3.2.10" evidence="9"/>
<gene>
    <name evidence="9 11" type="primary">hisF</name>
    <name evidence="11" type="ORF">ACJDT4_08035</name>
</gene>
<dbReference type="RefSeq" id="WP_406787041.1">
    <property type="nucleotide sequence ID" value="NZ_JBJIAA010000006.1"/>
</dbReference>
<dbReference type="PANTHER" id="PTHR21235">
    <property type="entry name" value="IMIDAZOLE GLYCEROL PHOSPHATE SYNTHASE SUBUNIT HISF/H IGP SYNTHASE SUBUNIT HISF/H"/>
    <property type="match status" value="1"/>
</dbReference>
<protein>
    <recommendedName>
        <fullName evidence="9">Imidazole glycerol phosphate synthase subunit HisF</fullName>
        <ecNumber evidence="9">4.3.2.10</ecNumber>
    </recommendedName>
    <alternativeName>
        <fullName evidence="9">IGP synthase cyclase subunit</fullName>
    </alternativeName>
    <alternativeName>
        <fullName evidence="9">IGP synthase subunit HisF</fullName>
    </alternativeName>
    <alternativeName>
        <fullName evidence="9">ImGP synthase subunit HisF</fullName>
        <shortName evidence="9">IGPS subunit HisF</shortName>
    </alternativeName>
</protein>
<comment type="function">
    <text evidence="7 9">IGPS catalyzes the conversion of PRFAR and glutamine to IGP, AICAR and glutamate. The HisF subunit catalyzes the cyclization activity that produces IGP and AICAR from PRFAR using the ammonia provided by the HisH subunit.</text>
</comment>
<evidence type="ECO:0000256" key="6">
    <source>
        <dbReference type="ARBA" id="ARBA00023239"/>
    </source>
</evidence>
<evidence type="ECO:0000313" key="12">
    <source>
        <dbReference type="Proteomes" id="UP001623592"/>
    </source>
</evidence>
<name>A0ABW8TCY8_9CLOT</name>
<dbReference type="Gene3D" id="3.20.20.70">
    <property type="entry name" value="Aldolase class I"/>
    <property type="match status" value="1"/>
</dbReference>
<evidence type="ECO:0000256" key="10">
    <source>
        <dbReference type="RuleBase" id="RU003657"/>
    </source>
</evidence>
<comment type="subcellular location">
    <subcellularLocation>
        <location evidence="9">Cytoplasm</location>
    </subcellularLocation>
</comment>
<dbReference type="Pfam" id="PF00977">
    <property type="entry name" value="His_biosynth"/>
    <property type="match status" value="1"/>
</dbReference>
<proteinExistence type="inferred from homology"/>
<sequence length="253" mass="27314">MLTKRIIPCLDVDMGKVVKGINFVNLKEVGDPVEIAGFYNKEGADEIVFLDISATNEGRKTMIEVVKKTAERVFIPLTVGGGITSLEDFKNILRAGADKISVNSAAIKRPELIAEAAERFGSQCVVVAIDGKKRADNSGWNVFINGGRIDTGLDAVEWAIKCESLGAGEILLTSMDADGTKNGYDVDFTNTICKSVNIPVIASGGCGKLEDFSEIFKKSSADAALAASLFHYRELTIKEVKEYLKNSGIEVRI</sequence>
<evidence type="ECO:0000256" key="2">
    <source>
        <dbReference type="ARBA" id="ARBA00009667"/>
    </source>
</evidence>
<evidence type="ECO:0000256" key="5">
    <source>
        <dbReference type="ARBA" id="ARBA00023102"/>
    </source>
</evidence>
<organism evidence="11 12">
    <name type="scientific">Clostridium neuense</name>
    <dbReference type="NCBI Taxonomy" id="1728934"/>
    <lineage>
        <taxon>Bacteria</taxon>
        <taxon>Bacillati</taxon>
        <taxon>Bacillota</taxon>
        <taxon>Clostridia</taxon>
        <taxon>Eubacteriales</taxon>
        <taxon>Clostridiaceae</taxon>
        <taxon>Clostridium</taxon>
    </lineage>
</organism>
<dbReference type="Proteomes" id="UP001623592">
    <property type="component" value="Unassembled WGS sequence"/>
</dbReference>
<evidence type="ECO:0000256" key="9">
    <source>
        <dbReference type="HAMAP-Rule" id="MF_01013"/>
    </source>
</evidence>
<comment type="pathway">
    <text evidence="1 9">Amino-acid biosynthesis; L-histidine biosynthesis; L-histidine from 5-phospho-alpha-D-ribose 1-diphosphate: step 5/9.</text>
</comment>
<keyword evidence="4 9" id="KW-0028">Amino-acid biosynthesis</keyword>
<evidence type="ECO:0000256" key="3">
    <source>
        <dbReference type="ARBA" id="ARBA00011152"/>
    </source>
</evidence>
<keyword evidence="12" id="KW-1185">Reference proteome</keyword>
<evidence type="ECO:0000256" key="8">
    <source>
        <dbReference type="ARBA" id="ARBA00047838"/>
    </source>
</evidence>
<keyword evidence="9" id="KW-0963">Cytoplasm</keyword>
<dbReference type="CDD" id="cd04731">
    <property type="entry name" value="HisF"/>
    <property type="match status" value="1"/>
</dbReference>
<comment type="catalytic activity">
    <reaction evidence="8 9">
        <text>5-[(5-phospho-1-deoxy-D-ribulos-1-ylimino)methylamino]-1-(5-phospho-beta-D-ribosyl)imidazole-4-carboxamide + L-glutamine = D-erythro-1-(imidazol-4-yl)glycerol 3-phosphate + 5-amino-1-(5-phospho-beta-D-ribosyl)imidazole-4-carboxamide + L-glutamate + H(+)</text>
        <dbReference type="Rhea" id="RHEA:24793"/>
        <dbReference type="ChEBI" id="CHEBI:15378"/>
        <dbReference type="ChEBI" id="CHEBI:29985"/>
        <dbReference type="ChEBI" id="CHEBI:58278"/>
        <dbReference type="ChEBI" id="CHEBI:58359"/>
        <dbReference type="ChEBI" id="CHEBI:58475"/>
        <dbReference type="ChEBI" id="CHEBI:58525"/>
        <dbReference type="EC" id="4.3.2.10"/>
    </reaction>
</comment>
<evidence type="ECO:0000256" key="1">
    <source>
        <dbReference type="ARBA" id="ARBA00005091"/>
    </source>
</evidence>
<evidence type="ECO:0000256" key="4">
    <source>
        <dbReference type="ARBA" id="ARBA00022605"/>
    </source>
</evidence>